<feature type="region of interest" description="Disordered" evidence="7">
    <location>
        <begin position="1"/>
        <end position="59"/>
    </location>
</feature>
<feature type="transmembrane region" description="Helical" evidence="8">
    <location>
        <begin position="70"/>
        <end position="88"/>
    </location>
</feature>
<evidence type="ECO:0000256" key="6">
    <source>
        <dbReference type="ARBA" id="ARBA00023136"/>
    </source>
</evidence>
<feature type="transmembrane region" description="Helical" evidence="8">
    <location>
        <begin position="108"/>
        <end position="128"/>
    </location>
</feature>
<dbReference type="OrthoDB" id="10021397at2759"/>
<feature type="region of interest" description="Disordered" evidence="7">
    <location>
        <begin position="558"/>
        <end position="587"/>
    </location>
</feature>
<dbReference type="SUPFAM" id="SSF103473">
    <property type="entry name" value="MFS general substrate transporter"/>
    <property type="match status" value="1"/>
</dbReference>
<dbReference type="Pfam" id="PF07690">
    <property type="entry name" value="MFS_1"/>
    <property type="match status" value="1"/>
</dbReference>
<evidence type="ECO:0000256" key="3">
    <source>
        <dbReference type="ARBA" id="ARBA00022448"/>
    </source>
</evidence>
<feature type="transmembrane region" description="Helical" evidence="8">
    <location>
        <begin position="172"/>
        <end position="190"/>
    </location>
</feature>
<dbReference type="PANTHER" id="PTHR23501:SF102">
    <property type="entry name" value="DRUG TRANSPORTER, PUTATIVE (AFU_ORTHOLOGUE AFUA_3G08530)-RELATED"/>
    <property type="match status" value="1"/>
</dbReference>
<feature type="transmembrane region" description="Helical" evidence="8">
    <location>
        <begin position="140"/>
        <end position="166"/>
    </location>
</feature>
<dbReference type="InterPro" id="IPR036259">
    <property type="entry name" value="MFS_trans_sf"/>
</dbReference>
<dbReference type="CDD" id="cd17502">
    <property type="entry name" value="MFS_Azr1_MDR_like"/>
    <property type="match status" value="1"/>
</dbReference>
<organism evidence="10 11">
    <name type="scientific">Circinella minor</name>
    <dbReference type="NCBI Taxonomy" id="1195481"/>
    <lineage>
        <taxon>Eukaryota</taxon>
        <taxon>Fungi</taxon>
        <taxon>Fungi incertae sedis</taxon>
        <taxon>Mucoromycota</taxon>
        <taxon>Mucoromycotina</taxon>
        <taxon>Mucoromycetes</taxon>
        <taxon>Mucorales</taxon>
        <taxon>Lichtheimiaceae</taxon>
        <taxon>Circinella</taxon>
    </lineage>
</organism>
<feature type="transmembrane region" description="Helical" evidence="8">
    <location>
        <begin position="400"/>
        <end position="419"/>
    </location>
</feature>
<gene>
    <name evidence="10" type="ORF">INT45_014023</name>
</gene>
<feature type="compositionally biased region" description="Basic and acidic residues" evidence="7">
    <location>
        <begin position="566"/>
        <end position="587"/>
    </location>
</feature>
<dbReference type="Proteomes" id="UP000646827">
    <property type="component" value="Unassembled WGS sequence"/>
</dbReference>
<keyword evidence="11" id="KW-1185">Reference proteome</keyword>
<feature type="transmembrane region" description="Helical" evidence="8">
    <location>
        <begin position="375"/>
        <end position="393"/>
    </location>
</feature>
<dbReference type="PRINTS" id="PR01036">
    <property type="entry name" value="TCRTETB"/>
</dbReference>
<dbReference type="Gene3D" id="1.20.1250.20">
    <property type="entry name" value="MFS general substrate transporter like domains"/>
    <property type="match status" value="1"/>
</dbReference>
<feature type="transmembrane region" description="Helical" evidence="8">
    <location>
        <begin position="471"/>
        <end position="489"/>
    </location>
</feature>
<feature type="compositionally biased region" description="Basic and acidic residues" evidence="7">
    <location>
        <begin position="1"/>
        <end position="19"/>
    </location>
</feature>
<comment type="caution">
    <text evidence="10">The sequence shown here is derived from an EMBL/GenBank/DDBJ whole genome shotgun (WGS) entry which is preliminary data.</text>
</comment>
<feature type="compositionally biased region" description="Basic and acidic residues" evidence="7">
    <location>
        <begin position="45"/>
        <end position="59"/>
    </location>
</feature>
<name>A0A8H7S0K2_9FUNG</name>
<feature type="transmembrane region" description="Helical" evidence="8">
    <location>
        <begin position="232"/>
        <end position="252"/>
    </location>
</feature>
<dbReference type="PANTHER" id="PTHR23501">
    <property type="entry name" value="MAJOR FACILITATOR SUPERFAMILY"/>
    <property type="match status" value="1"/>
</dbReference>
<feature type="transmembrane region" description="Helical" evidence="8">
    <location>
        <begin position="264"/>
        <end position="283"/>
    </location>
</feature>
<sequence length="638" mass="70494">MVSIEEQRNNNKLDIDDNKSLSNATIEDDKRSIRSDPITTATNNEEAHQINHHENKDDEIDKKAKMKKRIALGLTFLSLQLSLFLAALDNTIVATSLPIIGSDFESMAISSWVVNSYILTLDAFQPLFSKFSDIFGRKYILMSGIVVFLIGSVLCGASQTMIMLIVCRAIQGIGAASIFSMVFVIISDLVPLEKRGSYQGLINAVFALASVFGPLIGGSLTDNVSWRWNFYINLPIGAVALVILFFFLHLPTPKQNLKDKLKRIDYAGNFLVLAAATLFLLAMNFGGQTFPWKSAAVITPFVLTGLLVGLLVVVEVKFASEPLMPPRLFKNRSVVALLSVNLFFGLTFFAALYYLPIYFQVVRGDTATWSGIRLIPMQMVIAVLSTFSGLFISKTGIYRPLICIGMGLFTLCVGLFSLYDVDTPWSMIYGFTVIGGAGMGLNFSSTIIAIQAAAEPRDVAVVTGLNNFSRVLGGALGVAIASAVLNSSLQRDLPNAIPIEYAEMIFQSPEYIRHGLPQEYFDATVRIYVESLRFVWHILIIMSGMGFLSSVLVKHHPLRQRGPSPQKKEQNNNNNEEKKNQSNDDSHIQVDTTSLNEMNKIQNEETVINETKKDQVIVQVENNSTTTPPVNINSNNQK</sequence>
<dbReference type="PROSITE" id="PS50850">
    <property type="entry name" value="MFS"/>
    <property type="match status" value="1"/>
</dbReference>
<evidence type="ECO:0000256" key="1">
    <source>
        <dbReference type="ARBA" id="ARBA00004127"/>
    </source>
</evidence>
<dbReference type="InterPro" id="IPR020846">
    <property type="entry name" value="MFS_dom"/>
</dbReference>
<reference evidence="10 11" key="1">
    <citation type="submission" date="2020-12" db="EMBL/GenBank/DDBJ databases">
        <title>Metabolic potential, ecology and presence of endohyphal bacteria is reflected in genomic diversity of Mucoromycotina.</title>
        <authorList>
            <person name="Muszewska A."/>
            <person name="Okrasinska A."/>
            <person name="Steczkiewicz K."/>
            <person name="Drgas O."/>
            <person name="Orlowska M."/>
            <person name="Perlinska-Lenart U."/>
            <person name="Aleksandrzak-Piekarczyk T."/>
            <person name="Szatraj K."/>
            <person name="Zielenkiewicz U."/>
            <person name="Pilsyk S."/>
            <person name="Malc E."/>
            <person name="Mieczkowski P."/>
            <person name="Kruszewska J.S."/>
            <person name="Biernat P."/>
            <person name="Pawlowska J."/>
        </authorList>
    </citation>
    <scope>NUCLEOTIDE SEQUENCE [LARGE SCALE GENOMIC DNA]</scope>
    <source>
        <strain evidence="10 11">CBS 142.35</strain>
    </source>
</reference>
<evidence type="ECO:0000256" key="8">
    <source>
        <dbReference type="SAM" id="Phobius"/>
    </source>
</evidence>
<proteinExistence type="inferred from homology"/>
<dbReference type="EMBL" id="JAEPRB010000112">
    <property type="protein sequence ID" value="KAG2221339.1"/>
    <property type="molecule type" value="Genomic_DNA"/>
</dbReference>
<keyword evidence="4 8" id="KW-0812">Transmembrane</keyword>
<comment type="subcellular location">
    <subcellularLocation>
        <location evidence="1">Endomembrane system</location>
        <topology evidence="1">Multi-pass membrane protein</topology>
    </subcellularLocation>
</comment>
<dbReference type="GO" id="GO:0005886">
    <property type="term" value="C:plasma membrane"/>
    <property type="evidence" value="ECO:0007669"/>
    <property type="project" value="TreeGrafter"/>
</dbReference>
<evidence type="ECO:0000313" key="10">
    <source>
        <dbReference type="EMBL" id="KAG2221339.1"/>
    </source>
</evidence>
<evidence type="ECO:0000313" key="11">
    <source>
        <dbReference type="Proteomes" id="UP000646827"/>
    </source>
</evidence>
<evidence type="ECO:0000256" key="5">
    <source>
        <dbReference type="ARBA" id="ARBA00022989"/>
    </source>
</evidence>
<feature type="domain" description="Major facilitator superfamily (MFS) profile" evidence="9">
    <location>
        <begin position="75"/>
        <end position="561"/>
    </location>
</feature>
<evidence type="ECO:0000256" key="4">
    <source>
        <dbReference type="ARBA" id="ARBA00022692"/>
    </source>
</evidence>
<feature type="transmembrane region" description="Helical" evidence="8">
    <location>
        <begin position="202"/>
        <end position="220"/>
    </location>
</feature>
<protein>
    <recommendedName>
        <fullName evidence="9">Major facilitator superfamily (MFS) profile domain-containing protein</fullName>
    </recommendedName>
</protein>
<feature type="transmembrane region" description="Helical" evidence="8">
    <location>
        <begin position="425"/>
        <end position="450"/>
    </location>
</feature>
<keyword evidence="3" id="KW-0813">Transport</keyword>
<dbReference type="GO" id="GO:0012505">
    <property type="term" value="C:endomembrane system"/>
    <property type="evidence" value="ECO:0007669"/>
    <property type="project" value="UniProtKB-SubCell"/>
</dbReference>
<dbReference type="FunFam" id="1.20.1720.10:FF:000013">
    <property type="entry name" value="Related to multidrug resistance proteins"/>
    <property type="match status" value="1"/>
</dbReference>
<keyword evidence="5 8" id="KW-1133">Transmembrane helix</keyword>
<evidence type="ECO:0000259" key="9">
    <source>
        <dbReference type="PROSITE" id="PS50850"/>
    </source>
</evidence>
<feature type="transmembrane region" description="Helical" evidence="8">
    <location>
        <begin position="334"/>
        <end position="355"/>
    </location>
</feature>
<keyword evidence="6 8" id="KW-0472">Membrane</keyword>
<accession>A0A8H7S0K2</accession>
<feature type="transmembrane region" description="Helical" evidence="8">
    <location>
        <begin position="295"/>
        <end position="314"/>
    </location>
</feature>
<dbReference type="AlphaFoldDB" id="A0A8H7S0K2"/>
<dbReference type="Gene3D" id="1.20.1720.10">
    <property type="entry name" value="Multidrug resistance protein D"/>
    <property type="match status" value="1"/>
</dbReference>
<comment type="similarity">
    <text evidence="2">Belongs to the major facilitator superfamily.</text>
</comment>
<feature type="transmembrane region" description="Helical" evidence="8">
    <location>
        <begin position="534"/>
        <end position="553"/>
    </location>
</feature>
<evidence type="ECO:0000256" key="2">
    <source>
        <dbReference type="ARBA" id="ARBA00008335"/>
    </source>
</evidence>
<dbReference type="GO" id="GO:0022857">
    <property type="term" value="F:transmembrane transporter activity"/>
    <property type="evidence" value="ECO:0007669"/>
    <property type="project" value="InterPro"/>
</dbReference>
<dbReference type="InterPro" id="IPR011701">
    <property type="entry name" value="MFS"/>
</dbReference>
<evidence type="ECO:0000256" key="7">
    <source>
        <dbReference type="SAM" id="MobiDB-lite"/>
    </source>
</evidence>